<dbReference type="Proteomes" id="UP000261087">
    <property type="component" value="Unassembled WGS sequence"/>
</dbReference>
<comment type="caution">
    <text evidence="1">The sequence shown here is derived from an EMBL/GenBank/DDBJ whole genome shotgun (WGS) entry which is preliminary data.</text>
</comment>
<dbReference type="AlphaFoldDB" id="A0A3E5FPJ4"/>
<organism evidence="1 2">
    <name type="scientific">Thomasclavelia spiroformis</name>
    <dbReference type="NCBI Taxonomy" id="29348"/>
    <lineage>
        <taxon>Bacteria</taxon>
        <taxon>Bacillati</taxon>
        <taxon>Bacillota</taxon>
        <taxon>Erysipelotrichia</taxon>
        <taxon>Erysipelotrichales</taxon>
        <taxon>Coprobacillaceae</taxon>
        <taxon>Thomasclavelia</taxon>
    </lineage>
</organism>
<reference evidence="1 2" key="1">
    <citation type="submission" date="2018-08" db="EMBL/GenBank/DDBJ databases">
        <title>A genome reference for cultivated species of the human gut microbiota.</title>
        <authorList>
            <person name="Zou Y."/>
            <person name="Xue W."/>
            <person name="Luo G."/>
        </authorList>
    </citation>
    <scope>NUCLEOTIDE SEQUENCE [LARGE SCALE GENOMIC DNA]</scope>
    <source>
        <strain evidence="1 2">OM02-6</strain>
    </source>
</reference>
<name>A0A3E5FPJ4_9FIRM</name>
<evidence type="ECO:0000313" key="1">
    <source>
        <dbReference type="EMBL" id="RGO07814.1"/>
    </source>
</evidence>
<sequence length="91" mass="10581">MALFDDLTKKAAKFTEKTIEKSSELADTAKIKISIKSTQADLDKQFIELGKVYYEMCCKDNIFDKETEEIIKKIINLKEKIEKLEEQLNKC</sequence>
<gene>
    <name evidence="1" type="ORF">DXB31_09375</name>
</gene>
<dbReference type="GeneID" id="94018597"/>
<protein>
    <submittedName>
        <fullName evidence="1">Uncharacterized protein</fullName>
    </submittedName>
</protein>
<accession>A0A3E5FPJ4</accession>
<proteinExistence type="predicted"/>
<dbReference type="RefSeq" id="WP_004610909.1">
    <property type="nucleotide sequence ID" value="NZ_CABKNM010000001.1"/>
</dbReference>
<evidence type="ECO:0000313" key="2">
    <source>
        <dbReference type="Proteomes" id="UP000261087"/>
    </source>
</evidence>
<dbReference type="EMBL" id="QSVF01000026">
    <property type="protein sequence ID" value="RGO07814.1"/>
    <property type="molecule type" value="Genomic_DNA"/>
</dbReference>